<dbReference type="NCBIfam" id="TIGR00229">
    <property type="entry name" value="sensory_box"/>
    <property type="match status" value="3"/>
</dbReference>
<protein>
    <recommendedName>
        <fullName evidence="2">histidine kinase</fullName>
        <ecNumber evidence="2">2.7.13.3</ecNumber>
    </recommendedName>
</protein>
<dbReference type="SUPFAM" id="SSF55874">
    <property type="entry name" value="ATPase domain of HSP90 chaperone/DNA topoisomerase II/histidine kinase"/>
    <property type="match status" value="1"/>
</dbReference>
<dbReference type="InterPro" id="IPR000700">
    <property type="entry name" value="PAS-assoc_C"/>
</dbReference>
<name>A0ABS9BGJ9_9BACT</name>
<evidence type="ECO:0000256" key="4">
    <source>
        <dbReference type="ARBA" id="ARBA00022679"/>
    </source>
</evidence>
<feature type="domain" description="Histidine kinase" evidence="7">
    <location>
        <begin position="626"/>
        <end position="840"/>
    </location>
</feature>
<feature type="domain" description="PAC" evidence="9">
    <location>
        <begin position="303"/>
        <end position="355"/>
    </location>
</feature>
<evidence type="ECO:0000259" key="8">
    <source>
        <dbReference type="PROSITE" id="PS50112"/>
    </source>
</evidence>
<dbReference type="InterPro" id="IPR005467">
    <property type="entry name" value="His_kinase_dom"/>
</dbReference>
<evidence type="ECO:0000256" key="1">
    <source>
        <dbReference type="ARBA" id="ARBA00000085"/>
    </source>
</evidence>
<dbReference type="Pfam" id="PF08447">
    <property type="entry name" value="PAS_3"/>
    <property type="match status" value="2"/>
</dbReference>
<comment type="caution">
    <text evidence="10">The sequence shown here is derived from an EMBL/GenBank/DDBJ whole genome shotgun (WGS) entry which is preliminary data.</text>
</comment>
<evidence type="ECO:0000256" key="3">
    <source>
        <dbReference type="ARBA" id="ARBA00022553"/>
    </source>
</evidence>
<evidence type="ECO:0000259" key="9">
    <source>
        <dbReference type="PROSITE" id="PS50113"/>
    </source>
</evidence>
<dbReference type="PROSITE" id="PS50113">
    <property type="entry name" value="PAC"/>
    <property type="match status" value="2"/>
</dbReference>
<keyword evidence="4" id="KW-0808">Transferase</keyword>
<gene>
    <name evidence="10" type="ORF">L0U88_06655</name>
</gene>
<proteinExistence type="predicted"/>
<keyword evidence="6" id="KW-1133">Transmembrane helix</keyword>
<evidence type="ECO:0000313" key="11">
    <source>
        <dbReference type="Proteomes" id="UP001200145"/>
    </source>
</evidence>
<feature type="transmembrane region" description="Helical" evidence="6">
    <location>
        <begin position="188"/>
        <end position="206"/>
    </location>
</feature>
<dbReference type="SMART" id="SM00387">
    <property type="entry name" value="HATPase_c"/>
    <property type="match status" value="1"/>
</dbReference>
<dbReference type="InterPro" id="IPR036097">
    <property type="entry name" value="HisK_dim/P_sf"/>
</dbReference>
<keyword evidence="6" id="KW-0812">Transmembrane</keyword>
<dbReference type="InterPro" id="IPR052162">
    <property type="entry name" value="Sensor_kinase/Photoreceptor"/>
</dbReference>
<sequence>MKPGFVFHKGYLLLVGSIILIALGANIYFKNRQNQPAISRQLVANEQKSRALLELDMLQLKALRDKRGFQINQADYMLSSYQEIKKESFTLIGQIEDQFQEDTLLGRVNELLQVTKKRFEDWDQQLNAIANLSPEAAQKKLAENYQANKHLAEQWEAQFGTIQTMLTDRNKELSKRFEELISENNRSFILLLLLAVGLLSLSFFAIRKQDSLQQEHEATLKINKAVRASQQEFSSAFEYASIGMALVSLDGKFTRVNSSLCKLLGYTAEELKGMTFQEITHPDDLDTDLEYVKQMLSGEIDSYSMEKRYFHKDGSIIWINLSGSKVKDAEGKPLYFIAQIENITEWKKVQTELVQQKDRISNILEGTHAGTWEWNVKTGETRFNEVWAELIGYTLEELQPINIDTWSKYVHPDDLAESDRRLKACFNREVDFYECEGRMKHKDGHYVWVLDRGKVMSWTADGKPLWMSGTHLDISQSKQLELQLAENEAKIRGIFNSTFQFIGFLKLDGELMEANQTALDFAGITVNDVKGKKFWDCYWWQKDEQTKIDLQHAITRAAAGETVVYEVEVLGLNKQISTILFSLKPLFDASGKVVAIIPEGRPIDEIVQARHLLEQKNEELEQFASIAAHDLKEPLRMVGNFMSLLKAKHSSQLDSTALKYVDFAINGSQRMSQLINDLLDYAKVGSEQVPFDSIDPEPMLLDILSLNDSLITEKGVKISWSNLPNFRGQQTAIKLLFQNLIMNGIKYQEPDNAPVIHITGKELADCWLFSVEDNGIGIPAQYHEKIFQVFSRLHSKDKYGGTGMGLATCKKIVTIHGGRIWVESKEGEGSCFHFTISKSV</sequence>
<dbReference type="CDD" id="cd00130">
    <property type="entry name" value="PAS"/>
    <property type="match status" value="3"/>
</dbReference>
<dbReference type="InterPro" id="IPR004358">
    <property type="entry name" value="Sig_transdc_His_kin-like_C"/>
</dbReference>
<organism evidence="10 11">
    <name type="scientific">Flavihumibacter fluminis</name>
    <dbReference type="NCBI Taxonomy" id="2909236"/>
    <lineage>
        <taxon>Bacteria</taxon>
        <taxon>Pseudomonadati</taxon>
        <taxon>Bacteroidota</taxon>
        <taxon>Chitinophagia</taxon>
        <taxon>Chitinophagales</taxon>
        <taxon>Chitinophagaceae</taxon>
        <taxon>Flavihumibacter</taxon>
    </lineage>
</organism>
<keyword evidence="5" id="KW-0418">Kinase</keyword>
<dbReference type="Gene3D" id="1.10.287.130">
    <property type="match status" value="1"/>
</dbReference>
<dbReference type="InterPro" id="IPR003661">
    <property type="entry name" value="HisK_dim/P_dom"/>
</dbReference>
<feature type="domain" description="PAS" evidence="8">
    <location>
        <begin position="229"/>
        <end position="299"/>
    </location>
</feature>
<dbReference type="SMART" id="SM00091">
    <property type="entry name" value="PAS"/>
    <property type="match status" value="3"/>
</dbReference>
<dbReference type="Gene3D" id="3.30.450.20">
    <property type="entry name" value="PAS domain"/>
    <property type="match status" value="3"/>
</dbReference>
<dbReference type="PROSITE" id="PS50112">
    <property type="entry name" value="PAS"/>
    <property type="match status" value="3"/>
</dbReference>
<dbReference type="PROSITE" id="PS50109">
    <property type="entry name" value="HIS_KIN"/>
    <property type="match status" value="1"/>
</dbReference>
<dbReference type="SMART" id="SM00388">
    <property type="entry name" value="HisKA"/>
    <property type="match status" value="1"/>
</dbReference>
<evidence type="ECO:0000256" key="2">
    <source>
        <dbReference type="ARBA" id="ARBA00012438"/>
    </source>
</evidence>
<accession>A0ABS9BGJ9</accession>
<evidence type="ECO:0000259" key="7">
    <source>
        <dbReference type="PROSITE" id="PS50109"/>
    </source>
</evidence>
<dbReference type="PANTHER" id="PTHR43304:SF1">
    <property type="entry name" value="PAC DOMAIN-CONTAINING PROTEIN"/>
    <property type="match status" value="1"/>
</dbReference>
<dbReference type="InterPro" id="IPR035965">
    <property type="entry name" value="PAS-like_dom_sf"/>
</dbReference>
<dbReference type="EC" id="2.7.13.3" evidence="2"/>
<keyword evidence="3" id="KW-0597">Phosphoprotein</keyword>
<feature type="domain" description="PAS" evidence="8">
    <location>
        <begin position="487"/>
        <end position="532"/>
    </location>
</feature>
<comment type="catalytic activity">
    <reaction evidence="1">
        <text>ATP + protein L-histidine = ADP + protein N-phospho-L-histidine.</text>
        <dbReference type="EC" id="2.7.13.3"/>
    </reaction>
</comment>
<dbReference type="Pfam" id="PF02518">
    <property type="entry name" value="HATPase_c"/>
    <property type="match status" value="1"/>
</dbReference>
<dbReference type="PRINTS" id="PR00344">
    <property type="entry name" value="BCTRLSENSOR"/>
</dbReference>
<dbReference type="Gene3D" id="3.30.565.10">
    <property type="entry name" value="Histidine kinase-like ATPase, C-terminal domain"/>
    <property type="match status" value="1"/>
</dbReference>
<dbReference type="InterPro" id="IPR003594">
    <property type="entry name" value="HATPase_dom"/>
</dbReference>
<dbReference type="PANTHER" id="PTHR43304">
    <property type="entry name" value="PHYTOCHROME-LIKE PROTEIN CPH1"/>
    <property type="match status" value="1"/>
</dbReference>
<dbReference type="CDD" id="cd00082">
    <property type="entry name" value="HisKA"/>
    <property type="match status" value="1"/>
</dbReference>
<dbReference type="RefSeq" id="WP_234864861.1">
    <property type="nucleotide sequence ID" value="NZ_JAKEVY010000002.1"/>
</dbReference>
<keyword evidence="6" id="KW-0472">Membrane</keyword>
<dbReference type="InterPro" id="IPR001610">
    <property type="entry name" value="PAC"/>
</dbReference>
<dbReference type="InterPro" id="IPR013655">
    <property type="entry name" value="PAS_fold_3"/>
</dbReference>
<reference evidence="10 11" key="1">
    <citation type="submission" date="2022-01" db="EMBL/GenBank/DDBJ databases">
        <title>Flavihumibacter sp. nov., isolated from sediment of a river.</title>
        <authorList>
            <person name="Liu H."/>
        </authorList>
    </citation>
    <scope>NUCLEOTIDE SEQUENCE [LARGE SCALE GENOMIC DNA]</scope>
    <source>
        <strain evidence="10 11">RY-1</strain>
    </source>
</reference>
<dbReference type="EMBL" id="JAKEVY010000002">
    <property type="protein sequence ID" value="MCF1714304.1"/>
    <property type="molecule type" value="Genomic_DNA"/>
</dbReference>
<evidence type="ECO:0000256" key="6">
    <source>
        <dbReference type="SAM" id="Phobius"/>
    </source>
</evidence>
<dbReference type="SMART" id="SM00086">
    <property type="entry name" value="PAC"/>
    <property type="match status" value="3"/>
</dbReference>
<evidence type="ECO:0000256" key="5">
    <source>
        <dbReference type="ARBA" id="ARBA00022777"/>
    </source>
</evidence>
<keyword evidence="11" id="KW-1185">Reference proteome</keyword>
<dbReference type="Proteomes" id="UP001200145">
    <property type="component" value="Unassembled WGS sequence"/>
</dbReference>
<dbReference type="InterPro" id="IPR036890">
    <property type="entry name" value="HATPase_C_sf"/>
</dbReference>
<feature type="transmembrane region" description="Helical" evidence="6">
    <location>
        <begin position="12"/>
        <end position="29"/>
    </location>
</feature>
<dbReference type="InterPro" id="IPR000014">
    <property type="entry name" value="PAS"/>
</dbReference>
<dbReference type="InterPro" id="IPR013656">
    <property type="entry name" value="PAS_4"/>
</dbReference>
<dbReference type="SUPFAM" id="SSF55785">
    <property type="entry name" value="PYP-like sensor domain (PAS domain)"/>
    <property type="match status" value="3"/>
</dbReference>
<dbReference type="SUPFAM" id="SSF47384">
    <property type="entry name" value="Homodimeric domain of signal transducing histidine kinase"/>
    <property type="match status" value="1"/>
</dbReference>
<feature type="domain" description="PAC" evidence="9">
    <location>
        <begin position="433"/>
        <end position="486"/>
    </location>
</feature>
<dbReference type="Pfam" id="PF08448">
    <property type="entry name" value="PAS_4"/>
    <property type="match status" value="1"/>
</dbReference>
<evidence type="ECO:0000313" key="10">
    <source>
        <dbReference type="EMBL" id="MCF1714304.1"/>
    </source>
</evidence>
<feature type="domain" description="PAS" evidence="8">
    <location>
        <begin position="356"/>
        <end position="429"/>
    </location>
</feature>
<dbReference type="Pfam" id="PF00512">
    <property type="entry name" value="HisKA"/>
    <property type="match status" value="1"/>
</dbReference>